<dbReference type="OrthoDB" id="2989864at2759"/>
<accession>A0A7C8IBW3</accession>
<reference evidence="1 2" key="1">
    <citation type="submission" date="2020-01" db="EMBL/GenBank/DDBJ databases">
        <authorList>
            <consortium name="DOE Joint Genome Institute"/>
            <person name="Haridas S."/>
            <person name="Albert R."/>
            <person name="Binder M."/>
            <person name="Bloem J."/>
            <person name="Labutti K."/>
            <person name="Salamov A."/>
            <person name="Andreopoulos B."/>
            <person name="Baker S.E."/>
            <person name="Barry K."/>
            <person name="Bills G."/>
            <person name="Bluhm B.H."/>
            <person name="Cannon C."/>
            <person name="Castanera R."/>
            <person name="Culley D.E."/>
            <person name="Daum C."/>
            <person name="Ezra D."/>
            <person name="Gonzalez J.B."/>
            <person name="Henrissat B."/>
            <person name="Kuo A."/>
            <person name="Liang C."/>
            <person name="Lipzen A."/>
            <person name="Lutzoni F."/>
            <person name="Magnuson J."/>
            <person name="Mondo S."/>
            <person name="Nolan M."/>
            <person name="Ohm R."/>
            <person name="Pangilinan J."/>
            <person name="Park H.-J.H."/>
            <person name="Ramirez L."/>
            <person name="Alfaro M."/>
            <person name="Sun H."/>
            <person name="Tritt A."/>
            <person name="Yoshinaga Y."/>
            <person name="Zwiers L.-H.L."/>
            <person name="Turgeon B.G."/>
            <person name="Goodwin S.B."/>
            <person name="Spatafora J.W."/>
            <person name="Crous P.W."/>
            <person name="Grigoriev I.V."/>
        </authorList>
    </citation>
    <scope>NUCLEOTIDE SEQUENCE [LARGE SCALE GENOMIC DNA]</scope>
    <source>
        <strain evidence="1 2">CBS 611.86</strain>
    </source>
</reference>
<gene>
    <name evidence="1" type="ORF">BDV95DRAFT_605806</name>
</gene>
<proteinExistence type="predicted"/>
<sequence>MYPFTYGPKAALLKFGFPEHIAVSKAAWPIIKVGSARVSTIGIALWGMYIGGHLEAMDILIAAMGWMALIDGLVCYQEGAPGSATFRVSSTCAVALWGLLGMTSGKHF</sequence>
<protein>
    <submittedName>
        <fullName evidence="1">Uncharacterized protein</fullName>
    </submittedName>
</protein>
<comment type="caution">
    <text evidence="1">The sequence shown here is derived from an EMBL/GenBank/DDBJ whole genome shotgun (WGS) entry which is preliminary data.</text>
</comment>
<dbReference type="AlphaFoldDB" id="A0A7C8IBW3"/>
<dbReference type="Pfam" id="PF14087">
    <property type="entry name" value="DUF4267"/>
    <property type="match status" value="1"/>
</dbReference>
<organism evidence="1 2">
    <name type="scientific">Massariosphaeria phaeospora</name>
    <dbReference type="NCBI Taxonomy" id="100035"/>
    <lineage>
        <taxon>Eukaryota</taxon>
        <taxon>Fungi</taxon>
        <taxon>Dikarya</taxon>
        <taxon>Ascomycota</taxon>
        <taxon>Pezizomycotina</taxon>
        <taxon>Dothideomycetes</taxon>
        <taxon>Pleosporomycetidae</taxon>
        <taxon>Pleosporales</taxon>
        <taxon>Pleosporales incertae sedis</taxon>
        <taxon>Massariosphaeria</taxon>
    </lineage>
</organism>
<dbReference type="InterPro" id="IPR025363">
    <property type="entry name" value="DUF4267"/>
</dbReference>
<keyword evidence="2" id="KW-1185">Reference proteome</keyword>
<evidence type="ECO:0000313" key="1">
    <source>
        <dbReference type="EMBL" id="KAF2873251.1"/>
    </source>
</evidence>
<dbReference type="EMBL" id="JAADJZ010000008">
    <property type="protein sequence ID" value="KAF2873251.1"/>
    <property type="molecule type" value="Genomic_DNA"/>
</dbReference>
<dbReference type="Proteomes" id="UP000481861">
    <property type="component" value="Unassembled WGS sequence"/>
</dbReference>
<evidence type="ECO:0000313" key="2">
    <source>
        <dbReference type="Proteomes" id="UP000481861"/>
    </source>
</evidence>
<name>A0A7C8IBW3_9PLEO</name>